<organism evidence="1 2">
    <name type="scientific">Candidatus Giovannonibacteria bacterium GW2011_GWF2_42_19</name>
    <dbReference type="NCBI Taxonomy" id="1618659"/>
    <lineage>
        <taxon>Bacteria</taxon>
        <taxon>Candidatus Giovannoniibacteriota</taxon>
    </lineage>
</organism>
<evidence type="ECO:0000313" key="2">
    <source>
        <dbReference type="Proteomes" id="UP000034036"/>
    </source>
</evidence>
<proteinExistence type="predicted"/>
<name>A0A0G1C8C4_9BACT</name>
<accession>A0A0G1C8C4</accession>
<sequence length="165" mass="19076">MGYRSKITSNYPYIDIMIAEYKDTYFVAVKVFLEKDGKLLILRDNFGDWDLPGGRIKKDGFVVPLDEIIKRKMSEELGGDIQYTIGKPIVFMRHERIEQTQGGSTVRIFAVGYEGTLQSGNVQLSERHPEMLWVDRGNFVPHKYFRGGWLKGVQEYLILHNKIAE</sequence>
<dbReference type="AlphaFoldDB" id="A0A0G1C8C4"/>
<dbReference type="Proteomes" id="UP000034036">
    <property type="component" value="Unassembled WGS sequence"/>
</dbReference>
<evidence type="ECO:0000313" key="1">
    <source>
        <dbReference type="EMBL" id="KKS45883.1"/>
    </source>
</evidence>
<gene>
    <name evidence="1" type="ORF">UV11_C0038G0002</name>
</gene>
<protein>
    <recommendedName>
        <fullName evidence="3">Nudix hydrolase domain-containing protein</fullName>
    </recommendedName>
</protein>
<dbReference type="Gene3D" id="3.90.79.10">
    <property type="entry name" value="Nucleoside Triphosphate Pyrophosphohydrolase"/>
    <property type="match status" value="1"/>
</dbReference>
<dbReference type="InterPro" id="IPR015797">
    <property type="entry name" value="NUDIX_hydrolase-like_dom_sf"/>
</dbReference>
<dbReference type="SUPFAM" id="SSF55811">
    <property type="entry name" value="Nudix"/>
    <property type="match status" value="1"/>
</dbReference>
<evidence type="ECO:0008006" key="3">
    <source>
        <dbReference type="Google" id="ProtNLM"/>
    </source>
</evidence>
<dbReference type="STRING" id="1618659.UV11_C0038G0002"/>
<dbReference type="EMBL" id="LCDF01000038">
    <property type="protein sequence ID" value="KKS45883.1"/>
    <property type="molecule type" value="Genomic_DNA"/>
</dbReference>
<comment type="caution">
    <text evidence="1">The sequence shown here is derived from an EMBL/GenBank/DDBJ whole genome shotgun (WGS) entry which is preliminary data.</text>
</comment>
<reference evidence="1 2" key="1">
    <citation type="journal article" date="2015" name="Nature">
        <title>rRNA introns, odd ribosomes, and small enigmatic genomes across a large radiation of phyla.</title>
        <authorList>
            <person name="Brown C.T."/>
            <person name="Hug L.A."/>
            <person name="Thomas B.C."/>
            <person name="Sharon I."/>
            <person name="Castelle C.J."/>
            <person name="Singh A."/>
            <person name="Wilkins M.J."/>
            <person name="Williams K.H."/>
            <person name="Banfield J.F."/>
        </authorList>
    </citation>
    <scope>NUCLEOTIDE SEQUENCE [LARGE SCALE GENOMIC DNA]</scope>
</reference>